<dbReference type="Proteomes" id="UP000698800">
    <property type="component" value="Unassembled WGS sequence"/>
</dbReference>
<evidence type="ECO:0000256" key="2">
    <source>
        <dbReference type="ARBA" id="ARBA00022840"/>
    </source>
</evidence>
<dbReference type="PANTHER" id="PTHR14187">
    <property type="entry name" value="ALPHA KINASE/ELONGATION FACTOR 2 KINASE"/>
    <property type="match status" value="1"/>
</dbReference>
<dbReference type="InterPro" id="IPR013126">
    <property type="entry name" value="Hsp_70_fam"/>
</dbReference>
<name>A0A9P8HWK2_9PEZI</name>
<proteinExistence type="predicted"/>
<evidence type="ECO:0000313" key="3">
    <source>
        <dbReference type="EMBL" id="KAH0536834.1"/>
    </source>
</evidence>
<evidence type="ECO:0000256" key="1">
    <source>
        <dbReference type="ARBA" id="ARBA00022741"/>
    </source>
</evidence>
<keyword evidence="2" id="KW-0067">ATP-binding</keyword>
<dbReference type="GO" id="GO:0005524">
    <property type="term" value="F:ATP binding"/>
    <property type="evidence" value="ECO:0007669"/>
    <property type="project" value="UniProtKB-KW"/>
</dbReference>
<dbReference type="Gene3D" id="3.30.420.40">
    <property type="match status" value="2"/>
</dbReference>
<keyword evidence="4" id="KW-1185">Reference proteome</keyword>
<comment type="caution">
    <text evidence="3">The sequence shown here is derived from an EMBL/GenBank/DDBJ whole genome shotgun (WGS) entry which is preliminary data.</text>
</comment>
<reference evidence="3" key="1">
    <citation type="submission" date="2021-03" db="EMBL/GenBank/DDBJ databases">
        <title>Comparative genomics and phylogenomic investigation of the class Geoglossomycetes provide insights into ecological specialization and systematics.</title>
        <authorList>
            <person name="Melie T."/>
            <person name="Pirro S."/>
            <person name="Miller A.N."/>
            <person name="Quandt A."/>
        </authorList>
    </citation>
    <scope>NUCLEOTIDE SEQUENCE</scope>
    <source>
        <strain evidence="3">GBOQ0MN5Z8</strain>
    </source>
</reference>
<dbReference type="Gene3D" id="3.90.640.10">
    <property type="entry name" value="Actin, Chain A, domain 4"/>
    <property type="match status" value="1"/>
</dbReference>
<dbReference type="CDD" id="cd10170">
    <property type="entry name" value="ASKHA_NBD_HSP70"/>
    <property type="match status" value="1"/>
</dbReference>
<protein>
    <submittedName>
        <fullName evidence="3">Uncharacterized protein</fullName>
    </submittedName>
</protein>
<dbReference type="Pfam" id="PF00012">
    <property type="entry name" value="HSP70"/>
    <property type="match status" value="1"/>
</dbReference>
<dbReference type="InterPro" id="IPR043129">
    <property type="entry name" value="ATPase_NBD"/>
</dbReference>
<dbReference type="OrthoDB" id="2963168at2759"/>
<accession>A0A9P8HWK2</accession>
<gene>
    <name evidence="3" type="ORF">FGG08_006332</name>
</gene>
<dbReference type="SUPFAM" id="SSF53067">
    <property type="entry name" value="Actin-like ATPase domain"/>
    <property type="match status" value="2"/>
</dbReference>
<dbReference type="AlphaFoldDB" id="A0A9P8HWK2"/>
<sequence length="517" mass="57664">MLKYTGSIYKWGYQIKELEERHEWFKLDLDPTQTRTQSSLAAKYPSDSALPPSYDVPYEKLIIDFLTALRQNAEYVLSQKLPSVVLRTTPREWVITIPAMWSDSAKAKTRACAEKAGMGSGTRLHVISEPEAAAVYALHAMDPHNIKVGDTFVVCDAGGGTVDLISYTVTALKPILQIKEAAAGSGSLCGSTFLNRIFAKLLRDRFRNDPNWDEEILADAIEVFDTKIKRSFAGDRSEDFFTVPIPGISKNSALGVERAGKLRLLNREVRAIFDPVVNEVISLVKAQIKGTKRDVRAVLMVGGFGQNAYLKERITVSISRNIEVIQTINSWTAVVRGALMKGLEEVAPTLADVRVTSRCARKHYGIEIRTTYNADIHNGNTKKWDGFKGTYLVLAMSWLIQKGDDVKENEPTTFSYYNVQTVSQGPPKTVYATIKCCEDPYNVGAPIHADTGVRNLVKLTADLSKIPCLSFKQKQGLDGKMWYVVEWEVKMTCYSAETRYSLVYGGVEYDTVTAEYV</sequence>
<keyword evidence="1" id="KW-0547">Nucleotide-binding</keyword>
<organism evidence="3 4">
    <name type="scientific">Glutinoglossum americanum</name>
    <dbReference type="NCBI Taxonomy" id="1670608"/>
    <lineage>
        <taxon>Eukaryota</taxon>
        <taxon>Fungi</taxon>
        <taxon>Dikarya</taxon>
        <taxon>Ascomycota</taxon>
        <taxon>Pezizomycotina</taxon>
        <taxon>Geoglossomycetes</taxon>
        <taxon>Geoglossales</taxon>
        <taxon>Geoglossaceae</taxon>
        <taxon>Glutinoglossum</taxon>
    </lineage>
</organism>
<evidence type="ECO:0000313" key="4">
    <source>
        <dbReference type="Proteomes" id="UP000698800"/>
    </source>
</evidence>
<dbReference type="GO" id="GO:0140662">
    <property type="term" value="F:ATP-dependent protein folding chaperone"/>
    <property type="evidence" value="ECO:0007669"/>
    <property type="project" value="InterPro"/>
</dbReference>
<dbReference type="PANTHER" id="PTHR14187:SF82">
    <property type="entry name" value="FAMILY CHAPERONE, PUTATIVE (AFU_ORTHOLOGUE AFUA_7G08575)-RELATED"/>
    <property type="match status" value="1"/>
</dbReference>
<dbReference type="EMBL" id="JAGHQL010000178">
    <property type="protein sequence ID" value="KAH0536834.1"/>
    <property type="molecule type" value="Genomic_DNA"/>
</dbReference>